<dbReference type="GO" id="GO:0070681">
    <property type="term" value="P:glutaminyl-tRNAGln biosynthesis via transamidation"/>
    <property type="evidence" value="ECO:0007669"/>
    <property type="project" value="TreeGrafter"/>
</dbReference>
<accession>A0A1G2LQN6</accession>
<protein>
    <recommendedName>
        <fullName evidence="1">Aspartyl/glutamyl-tRNA(Asn/Gln) amidotransferase subunit C</fullName>
        <shortName evidence="1">Asp/Glu-ADT subunit C</shortName>
        <ecNumber evidence="1">6.3.5.-</ecNumber>
    </recommendedName>
</protein>
<dbReference type="GO" id="GO:0050567">
    <property type="term" value="F:glutaminyl-tRNA synthase (glutamine-hydrolyzing) activity"/>
    <property type="evidence" value="ECO:0007669"/>
    <property type="project" value="UniProtKB-UniRule"/>
</dbReference>
<dbReference type="HAMAP" id="MF_00122">
    <property type="entry name" value="GatC"/>
    <property type="match status" value="1"/>
</dbReference>
<dbReference type="InterPro" id="IPR036113">
    <property type="entry name" value="Asp/Glu-ADT_sf_sub_c"/>
</dbReference>
<comment type="similarity">
    <text evidence="1">Belongs to the GatC family.</text>
</comment>
<comment type="catalytic activity">
    <reaction evidence="1">
        <text>L-glutamyl-tRNA(Gln) + L-glutamine + ATP + H2O = L-glutaminyl-tRNA(Gln) + L-glutamate + ADP + phosphate + H(+)</text>
        <dbReference type="Rhea" id="RHEA:17521"/>
        <dbReference type="Rhea" id="RHEA-COMP:9681"/>
        <dbReference type="Rhea" id="RHEA-COMP:9684"/>
        <dbReference type="ChEBI" id="CHEBI:15377"/>
        <dbReference type="ChEBI" id="CHEBI:15378"/>
        <dbReference type="ChEBI" id="CHEBI:29985"/>
        <dbReference type="ChEBI" id="CHEBI:30616"/>
        <dbReference type="ChEBI" id="CHEBI:43474"/>
        <dbReference type="ChEBI" id="CHEBI:58359"/>
        <dbReference type="ChEBI" id="CHEBI:78520"/>
        <dbReference type="ChEBI" id="CHEBI:78521"/>
        <dbReference type="ChEBI" id="CHEBI:456216"/>
    </reaction>
</comment>
<sequence length="103" mass="11502">MAISKKDVQHISKLARIDLTPAEEEKNEKDLSAVLNFVTKLNEVNTENVAPLTGGTDLINCMRKDEIIENAFNHEEKLSKVAQLVKAAPEHKEGFVKVKSVFN</sequence>
<evidence type="ECO:0000256" key="1">
    <source>
        <dbReference type="HAMAP-Rule" id="MF_00122"/>
    </source>
</evidence>
<dbReference type="PANTHER" id="PTHR15004">
    <property type="entry name" value="GLUTAMYL-TRNA(GLN) AMIDOTRANSFERASE SUBUNIT C, MITOCHONDRIAL"/>
    <property type="match status" value="1"/>
</dbReference>
<keyword evidence="1" id="KW-0547">Nucleotide-binding</keyword>
<comment type="caution">
    <text evidence="2">The sequence shown here is derived from an EMBL/GenBank/DDBJ whole genome shotgun (WGS) entry which is preliminary data.</text>
</comment>
<reference evidence="2 3" key="1">
    <citation type="journal article" date="2016" name="Nat. Commun.">
        <title>Thousands of microbial genomes shed light on interconnected biogeochemical processes in an aquifer system.</title>
        <authorList>
            <person name="Anantharaman K."/>
            <person name="Brown C.T."/>
            <person name="Hug L.A."/>
            <person name="Sharon I."/>
            <person name="Castelle C.J."/>
            <person name="Probst A.J."/>
            <person name="Thomas B.C."/>
            <person name="Singh A."/>
            <person name="Wilkins M.J."/>
            <person name="Karaoz U."/>
            <person name="Brodie E.L."/>
            <person name="Williams K.H."/>
            <person name="Hubbard S.S."/>
            <person name="Banfield J.F."/>
        </authorList>
    </citation>
    <scope>NUCLEOTIDE SEQUENCE [LARGE SCALE GENOMIC DNA]</scope>
</reference>
<comment type="function">
    <text evidence="1">Allows the formation of correctly charged Asn-tRNA(Asn) or Gln-tRNA(Gln) through the transamidation of misacylated Asp-tRNA(Asn) or Glu-tRNA(Gln) in organisms which lack either or both of asparaginyl-tRNA or glutaminyl-tRNA synthetases. The reaction takes place in the presence of glutamine and ATP through an activated phospho-Asp-tRNA(Asn) or phospho-Glu-tRNA(Gln).</text>
</comment>
<dbReference type="EMBL" id="MHQY01000033">
    <property type="protein sequence ID" value="OHA13152.1"/>
    <property type="molecule type" value="Genomic_DNA"/>
</dbReference>
<dbReference type="NCBIfam" id="TIGR00135">
    <property type="entry name" value="gatC"/>
    <property type="match status" value="1"/>
</dbReference>
<keyword evidence="1" id="KW-0648">Protein biosynthesis</keyword>
<keyword evidence="1" id="KW-0436">Ligase</keyword>
<dbReference type="GO" id="GO:0050566">
    <property type="term" value="F:asparaginyl-tRNA synthase (glutamine-hydrolyzing) activity"/>
    <property type="evidence" value="ECO:0007669"/>
    <property type="project" value="RHEA"/>
</dbReference>
<keyword evidence="1" id="KW-0067">ATP-binding</keyword>
<dbReference type="GO" id="GO:0006412">
    <property type="term" value="P:translation"/>
    <property type="evidence" value="ECO:0007669"/>
    <property type="project" value="UniProtKB-UniRule"/>
</dbReference>
<dbReference type="SUPFAM" id="SSF141000">
    <property type="entry name" value="Glu-tRNAGln amidotransferase C subunit"/>
    <property type="match status" value="1"/>
</dbReference>
<dbReference type="AlphaFoldDB" id="A0A1G2LQN6"/>
<dbReference type="InterPro" id="IPR003837">
    <property type="entry name" value="GatC"/>
</dbReference>
<comment type="subunit">
    <text evidence="1">Heterotrimer of A, B and C subunits.</text>
</comment>
<dbReference type="PANTHER" id="PTHR15004:SF0">
    <property type="entry name" value="GLUTAMYL-TRNA(GLN) AMIDOTRANSFERASE SUBUNIT C, MITOCHONDRIAL"/>
    <property type="match status" value="1"/>
</dbReference>
<gene>
    <name evidence="1" type="primary">gatC</name>
    <name evidence="2" type="ORF">A3G49_02190</name>
</gene>
<dbReference type="Pfam" id="PF02686">
    <property type="entry name" value="GatC"/>
    <property type="match status" value="1"/>
</dbReference>
<dbReference type="GO" id="GO:0005524">
    <property type="term" value="F:ATP binding"/>
    <property type="evidence" value="ECO:0007669"/>
    <property type="project" value="UniProtKB-KW"/>
</dbReference>
<organism evidence="2 3">
    <name type="scientific">Candidatus Sungbacteria bacterium RIFCSPLOWO2_12_FULL_41_11</name>
    <dbReference type="NCBI Taxonomy" id="1802286"/>
    <lineage>
        <taxon>Bacteria</taxon>
        <taxon>Candidatus Sungiibacteriota</taxon>
    </lineage>
</organism>
<name>A0A1G2LQN6_9BACT</name>
<dbReference type="GO" id="GO:0006450">
    <property type="term" value="P:regulation of translational fidelity"/>
    <property type="evidence" value="ECO:0007669"/>
    <property type="project" value="InterPro"/>
</dbReference>
<comment type="catalytic activity">
    <reaction evidence="1">
        <text>L-aspartyl-tRNA(Asn) + L-glutamine + ATP + H2O = L-asparaginyl-tRNA(Asn) + L-glutamate + ADP + phosphate + 2 H(+)</text>
        <dbReference type="Rhea" id="RHEA:14513"/>
        <dbReference type="Rhea" id="RHEA-COMP:9674"/>
        <dbReference type="Rhea" id="RHEA-COMP:9677"/>
        <dbReference type="ChEBI" id="CHEBI:15377"/>
        <dbReference type="ChEBI" id="CHEBI:15378"/>
        <dbReference type="ChEBI" id="CHEBI:29985"/>
        <dbReference type="ChEBI" id="CHEBI:30616"/>
        <dbReference type="ChEBI" id="CHEBI:43474"/>
        <dbReference type="ChEBI" id="CHEBI:58359"/>
        <dbReference type="ChEBI" id="CHEBI:78515"/>
        <dbReference type="ChEBI" id="CHEBI:78516"/>
        <dbReference type="ChEBI" id="CHEBI:456216"/>
    </reaction>
</comment>
<dbReference type="Proteomes" id="UP000177171">
    <property type="component" value="Unassembled WGS sequence"/>
</dbReference>
<dbReference type="EC" id="6.3.5.-" evidence="1"/>
<evidence type="ECO:0000313" key="2">
    <source>
        <dbReference type="EMBL" id="OHA13152.1"/>
    </source>
</evidence>
<proteinExistence type="inferred from homology"/>
<dbReference type="Gene3D" id="1.10.20.60">
    <property type="entry name" value="Glu-tRNAGln amidotransferase C subunit, N-terminal domain"/>
    <property type="match status" value="1"/>
</dbReference>
<evidence type="ECO:0000313" key="3">
    <source>
        <dbReference type="Proteomes" id="UP000177171"/>
    </source>
</evidence>